<evidence type="ECO:0000256" key="2">
    <source>
        <dbReference type="ARBA" id="ARBA00022552"/>
    </source>
</evidence>
<evidence type="ECO:0000256" key="5">
    <source>
        <dbReference type="ARBA" id="ARBA00022691"/>
    </source>
</evidence>
<dbReference type="PROSITE" id="PS01296">
    <property type="entry name" value="RSMI"/>
    <property type="match status" value="1"/>
</dbReference>
<dbReference type="CDD" id="cd11648">
    <property type="entry name" value="RsmI"/>
    <property type="match status" value="1"/>
</dbReference>
<dbReference type="InterPro" id="IPR014776">
    <property type="entry name" value="4pyrrole_Mease_sub2"/>
</dbReference>
<dbReference type="PIRSF" id="PIRSF005917">
    <property type="entry name" value="MTase_YraL"/>
    <property type="match status" value="1"/>
</dbReference>
<keyword evidence="3 7" id="KW-0489">Methyltransferase</keyword>
<evidence type="ECO:0000313" key="7">
    <source>
        <dbReference type="EMBL" id="VAX24659.1"/>
    </source>
</evidence>
<dbReference type="FunFam" id="3.40.1010.10:FF:000007">
    <property type="entry name" value="Ribosomal RNA small subunit methyltransferase I"/>
    <property type="match status" value="1"/>
</dbReference>
<gene>
    <name evidence="7" type="ORF">MNBD_NITROSPINAE02-2022</name>
</gene>
<evidence type="ECO:0000256" key="4">
    <source>
        <dbReference type="ARBA" id="ARBA00022679"/>
    </source>
</evidence>
<accession>A0A3B1C3A1</accession>
<dbReference type="EC" id="2.1.1.198" evidence="7"/>
<dbReference type="HAMAP" id="MF_01877">
    <property type="entry name" value="16SrRNA_methyltr_I"/>
    <property type="match status" value="1"/>
</dbReference>
<sequence length="235" mass="26033">MNEGKPGALHLVATPIGNLGDITFRAVELLKSVDVVAAEDTRRTRILLDHYDIKAKKLVSYHSHNLERRTRKLIQEMTGGASVALVSDAGTPSVSDPGAVLVKEAVEAGITIIPVPGATAPVLAMAASGFPSHSFIYEGFLPRKKGRKKIFESWKEEKRSIIFFESPQRVVKTLREIGLIVGKRKVCIAREITKKFEEFLRGDIDDVMENLEKREKVKGEITIVIAPCGWETEKD</sequence>
<proteinExistence type="inferred from homology"/>
<dbReference type="AlphaFoldDB" id="A0A3B1C3A1"/>
<dbReference type="NCBIfam" id="TIGR00096">
    <property type="entry name" value="16S rRNA (cytidine(1402)-2'-O)-methyltransferase"/>
    <property type="match status" value="1"/>
</dbReference>
<dbReference type="Gene3D" id="3.40.1010.10">
    <property type="entry name" value="Cobalt-precorrin-4 Transmethylase, Domain 1"/>
    <property type="match status" value="1"/>
</dbReference>
<dbReference type="Pfam" id="PF00590">
    <property type="entry name" value="TP_methylase"/>
    <property type="match status" value="1"/>
</dbReference>
<keyword evidence="5" id="KW-0949">S-adenosyl-L-methionine</keyword>
<name>A0A3B1C3A1_9ZZZZ</name>
<dbReference type="FunFam" id="3.30.950.10:FF:000002">
    <property type="entry name" value="Ribosomal RNA small subunit methyltransferase I"/>
    <property type="match status" value="1"/>
</dbReference>
<organism evidence="7">
    <name type="scientific">hydrothermal vent metagenome</name>
    <dbReference type="NCBI Taxonomy" id="652676"/>
    <lineage>
        <taxon>unclassified sequences</taxon>
        <taxon>metagenomes</taxon>
        <taxon>ecological metagenomes</taxon>
    </lineage>
</organism>
<evidence type="ECO:0000256" key="3">
    <source>
        <dbReference type="ARBA" id="ARBA00022603"/>
    </source>
</evidence>
<reference evidence="7" key="1">
    <citation type="submission" date="2018-06" db="EMBL/GenBank/DDBJ databases">
        <authorList>
            <person name="Zhirakovskaya E."/>
        </authorList>
    </citation>
    <scope>NUCLEOTIDE SEQUENCE</scope>
</reference>
<protein>
    <submittedName>
        <fullName evidence="7">16S rRNA (Cytidine(1402)-2'-O)-methyltransferase</fullName>
        <ecNumber evidence="7">2.1.1.198</ecNumber>
    </submittedName>
</protein>
<dbReference type="GO" id="GO:0008168">
    <property type="term" value="F:methyltransferase activity"/>
    <property type="evidence" value="ECO:0007669"/>
    <property type="project" value="UniProtKB-KW"/>
</dbReference>
<keyword evidence="4 7" id="KW-0808">Transferase</keyword>
<dbReference type="Gene3D" id="3.30.950.10">
    <property type="entry name" value="Methyltransferase, Cobalt-precorrin-4 Transmethylase, Domain 2"/>
    <property type="match status" value="1"/>
</dbReference>
<dbReference type="GO" id="GO:0032259">
    <property type="term" value="P:methylation"/>
    <property type="evidence" value="ECO:0007669"/>
    <property type="project" value="UniProtKB-KW"/>
</dbReference>
<keyword evidence="1" id="KW-0963">Cytoplasm</keyword>
<evidence type="ECO:0000256" key="1">
    <source>
        <dbReference type="ARBA" id="ARBA00022490"/>
    </source>
</evidence>
<dbReference type="InterPro" id="IPR008189">
    <property type="entry name" value="rRNA_ssu_MeTfrase_I"/>
</dbReference>
<dbReference type="PANTHER" id="PTHR46111:SF1">
    <property type="entry name" value="RIBOSOMAL RNA SMALL SUBUNIT METHYLTRANSFERASE I"/>
    <property type="match status" value="1"/>
</dbReference>
<dbReference type="InterPro" id="IPR018063">
    <property type="entry name" value="SAM_MeTrfase_RsmI_CS"/>
</dbReference>
<dbReference type="SUPFAM" id="SSF53790">
    <property type="entry name" value="Tetrapyrrole methylase"/>
    <property type="match status" value="1"/>
</dbReference>
<dbReference type="InterPro" id="IPR014777">
    <property type="entry name" value="4pyrrole_Mease_sub1"/>
</dbReference>
<dbReference type="EMBL" id="UOGE01000096">
    <property type="protein sequence ID" value="VAX24659.1"/>
    <property type="molecule type" value="Genomic_DNA"/>
</dbReference>
<evidence type="ECO:0000259" key="6">
    <source>
        <dbReference type="Pfam" id="PF00590"/>
    </source>
</evidence>
<dbReference type="PANTHER" id="PTHR46111">
    <property type="entry name" value="RIBOSOMAL RNA SMALL SUBUNIT METHYLTRANSFERASE I"/>
    <property type="match status" value="1"/>
</dbReference>
<dbReference type="GO" id="GO:0006364">
    <property type="term" value="P:rRNA processing"/>
    <property type="evidence" value="ECO:0007669"/>
    <property type="project" value="UniProtKB-KW"/>
</dbReference>
<dbReference type="InterPro" id="IPR000878">
    <property type="entry name" value="4pyrrol_Mease"/>
</dbReference>
<dbReference type="InterPro" id="IPR035996">
    <property type="entry name" value="4pyrrol_Methylase_sf"/>
</dbReference>
<feature type="domain" description="Tetrapyrrole methylase" evidence="6">
    <location>
        <begin position="9"/>
        <end position="206"/>
    </location>
</feature>
<keyword evidence="2" id="KW-0698">rRNA processing</keyword>